<gene>
    <name evidence="6" type="ORF">C0Q70_19774</name>
</gene>
<dbReference type="Gene3D" id="2.70.98.10">
    <property type="match status" value="1"/>
</dbReference>
<sequence>MGPVCVTAHFGPWPLGPQHGFARIKRWTVAQPPKQDETGAVLATLTLRDDEETRKMWKAEFELVYTVQLHENSLRCVLAVHNTGHANIDFTCLLHTYLRVPDIKDTRVLGLRGVTYIDKVKDGKEFAEDREIYKNAPQTVFVQTGAHQRLEMTTSNLPDVVVWNPWKDKSREMADFDDDGWRYMLCVEAGKVVSPVVLEAGAAFECSVSFTVNPEHHGL</sequence>
<name>A0A2T7NDP3_POMCA</name>
<evidence type="ECO:0000256" key="5">
    <source>
        <dbReference type="ARBA" id="ARBA00045743"/>
    </source>
</evidence>
<dbReference type="EMBL" id="PZQS01000013">
    <property type="protein sequence ID" value="PVD19287.1"/>
    <property type="molecule type" value="Genomic_DNA"/>
</dbReference>
<proteinExistence type="predicted"/>
<dbReference type="Pfam" id="PF01263">
    <property type="entry name" value="Aldose_epim"/>
    <property type="match status" value="1"/>
</dbReference>
<reference evidence="6 7" key="1">
    <citation type="submission" date="2018-04" db="EMBL/GenBank/DDBJ databases">
        <title>The genome of golden apple snail Pomacea canaliculata provides insight into stress tolerance and invasive adaptation.</title>
        <authorList>
            <person name="Liu C."/>
            <person name="Liu B."/>
            <person name="Ren Y."/>
            <person name="Zhang Y."/>
            <person name="Wang H."/>
            <person name="Li S."/>
            <person name="Jiang F."/>
            <person name="Yin L."/>
            <person name="Zhang G."/>
            <person name="Qian W."/>
            <person name="Fan W."/>
        </authorList>
    </citation>
    <scope>NUCLEOTIDE SEQUENCE [LARGE SCALE GENOMIC DNA]</scope>
    <source>
        <strain evidence="6">SZHN2017</strain>
        <tissue evidence="6">Muscle</tissue>
    </source>
</reference>
<comment type="function">
    <text evidence="5">Mutarotase that catalyzes the interconversion of beta-D-galactose and alpha-D-galactose during galactose metabolism. Beta-D-galactose is metabolized in the liver into glucose 1-phosphate, the primary metabolic fuel, by the action of four enzymes that constitute the Leloir pathway: GALM, GALK1 (galactokinase), GALT (galactose-1-phosphate uridylyltransferase) and GALE (UDP-galactose-4'-epimerase). Involved in the maintenance of the equilibrium between the beta- and alpha-anomers of galactose, therefore ensuring a sufficient supply of the alpha-anomer for GALK1. Also active on D-glucose although shows a preference for galactose over glucose.</text>
</comment>
<comment type="pathway">
    <text evidence="2">Carbohydrate metabolism; galactose metabolism.</text>
</comment>
<dbReference type="GO" id="GO:0006012">
    <property type="term" value="P:galactose metabolic process"/>
    <property type="evidence" value="ECO:0007669"/>
    <property type="project" value="UniProtKB-UniPathway"/>
</dbReference>
<dbReference type="STRING" id="400727.A0A2T7NDP3"/>
<dbReference type="OrthoDB" id="1659429at2759"/>
<dbReference type="GO" id="GO:0005737">
    <property type="term" value="C:cytoplasm"/>
    <property type="evidence" value="ECO:0007669"/>
    <property type="project" value="TreeGrafter"/>
</dbReference>
<evidence type="ECO:0000256" key="4">
    <source>
        <dbReference type="ARBA" id="ARBA00032729"/>
    </source>
</evidence>
<comment type="catalytic activity">
    <reaction evidence="1">
        <text>alpha-D-galactose = beta-D-galactose</text>
        <dbReference type="Rhea" id="RHEA:28675"/>
        <dbReference type="ChEBI" id="CHEBI:27667"/>
        <dbReference type="ChEBI" id="CHEBI:28061"/>
        <dbReference type="EC" id="5.1.3.3"/>
    </reaction>
    <physiologicalReaction direction="right-to-left" evidence="1">
        <dbReference type="Rhea" id="RHEA:28677"/>
    </physiologicalReaction>
</comment>
<dbReference type="InterPro" id="IPR011013">
    <property type="entry name" value="Gal_mutarotase_sf_dom"/>
</dbReference>
<evidence type="ECO:0000256" key="2">
    <source>
        <dbReference type="ARBA" id="ARBA00004947"/>
    </source>
</evidence>
<accession>A0A2T7NDP3</accession>
<dbReference type="GO" id="GO:0004034">
    <property type="term" value="F:aldose 1-epimerase activity"/>
    <property type="evidence" value="ECO:0007669"/>
    <property type="project" value="UniProtKB-EC"/>
</dbReference>
<dbReference type="PANTHER" id="PTHR11122:SF13">
    <property type="entry name" value="GLUCOSE-6-PHOSPHATE 1-EPIMERASE"/>
    <property type="match status" value="1"/>
</dbReference>
<dbReference type="PANTHER" id="PTHR11122">
    <property type="entry name" value="APOSPORY-ASSOCIATED PROTEIN C-RELATED"/>
    <property type="match status" value="1"/>
</dbReference>
<dbReference type="UniPathway" id="UPA00214"/>
<evidence type="ECO:0000313" key="6">
    <source>
        <dbReference type="EMBL" id="PVD19287.1"/>
    </source>
</evidence>
<protein>
    <recommendedName>
        <fullName evidence="3">Galactose mutarotase</fullName>
    </recommendedName>
    <alternativeName>
        <fullName evidence="4">Aldose 1-epimerase</fullName>
    </alternativeName>
</protein>
<evidence type="ECO:0000256" key="3">
    <source>
        <dbReference type="ARBA" id="ARBA00021023"/>
    </source>
</evidence>
<dbReference type="GO" id="GO:0030246">
    <property type="term" value="F:carbohydrate binding"/>
    <property type="evidence" value="ECO:0007669"/>
    <property type="project" value="InterPro"/>
</dbReference>
<comment type="caution">
    <text evidence="6">The sequence shown here is derived from an EMBL/GenBank/DDBJ whole genome shotgun (WGS) entry which is preliminary data.</text>
</comment>
<keyword evidence="7" id="KW-1185">Reference proteome</keyword>
<dbReference type="InterPro" id="IPR014718">
    <property type="entry name" value="GH-type_carb-bd"/>
</dbReference>
<dbReference type="SUPFAM" id="SSF74650">
    <property type="entry name" value="Galactose mutarotase-like"/>
    <property type="match status" value="1"/>
</dbReference>
<dbReference type="GO" id="GO:0047938">
    <property type="term" value="F:glucose-6-phosphate 1-epimerase activity"/>
    <property type="evidence" value="ECO:0007669"/>
    <property type="project" value="TreeGrafter"/>
</dbReference>
<evidence type="ECO:0000256" key="1">
    <source>
        <dbReference type="ARBA" id="ARBA00001712"/>
    </source>
</evidence>
<dbReference type="AlphaFoldDB" id="A0A2T7NDP3"/>
<organism evidence="6 7">
    <name type="scientific">Pomacea canaliculata</name>
    <name type="common">Golden apple snail</name>
    <dbReference type="NCBI Taxonomy" id="400727"/>
    <lineage>
        <taxon>Eukaryota</taxon>
        <taxon>Metazoa</taxon>
        <taxon>Spiralia</taxon>
        <taxon>Lophotrochozoa</taxon>
        <taxon>Mollusca</taxon>
        <taxon>Gastropoda</taxon>
        <taxon>Caenogastropoda</taxon>
        <taxon>Architaenioglossa</taxon>
        <taxon>Ampullarioidea</taxon>
        <taxon>Ampullariidae</taxon>
        <taxon>Pomacea</taxon>
    </lineage>
</organism>
<dbReference type="InterPro" id="IPR008183">
    <property type="entry name" value="Aldose_1/G6P_1-epimerase"/>
</dbReference>
<evidence type="ECO:0000313" key="7">
    <source>
        <dbReference type="Proteomes" id="UP000245119"/>
    </source>
</evidence>
<dbReference type="Proteomes" id="UP000245119">
    <property type="component" value="Linkage Group LG13"/>
</dbReference>